<reference evidence="1" key="1">
    <citation type="submission" date="2020-09" db="EMBL/GenBank/DDBJ databases">
        <title>Iningainema tapete sp. nov. (Scytonemataceae, Cyanobacteria) from greenhouses in central Florida (USA) produces two types of nodularin with biosynthetic potential for microcystin-LR and anabaenopeptins.</title>
        <authorList>
            <person name="Berthold D.E."/>
            <person name="Lefler F.W."/>
            <person name="Huang I.-S."/>
            <person name="Abdulla H."/>
            <person name="Zimba P.V."/>
            <person name="Laughinghouse H.D. IV."/>
        </authorList>
    </citation>
    <scope>NUCLEOTIDE SEQUENCE</scope>
    <source>
        <strain evidence="1">BLCCT55</strain>
    </source>
</reference>
<dbReference type="EMBL" id="JACXAE010000028">
    <property type="protein sequence ID" value="MBD2771758.1"/>
    <property type="molecule type" value="Genomic_DNA"/>
</dbReference>
<dbReference type="Proteomes" id="UP000629098">
    <property type="component" value="Unassembled WGS sequence"/>
</dbReference>
<protein>
    <submittedName>
        <fullName evidence="1">Bacteriocin</fullName>
    </submittedName>
</protein>
<evidence type="ECO:0000313" key="2">
    <source>
        <dbReference type="Proteomes" id="UP000629098"/>
    </source>
</evidence>
<keyword evidence="2" id="KW-1185">Reference proteome</keyword>
<sequence>MSSLKNKSKPSYEDFLQDLQIFQNLTEEELQNIVGGVSVDVNVNPGIRLTLPTLIPPRLLPPTLPIIPTLPTLPTLLLRF</sequence>
<accession>A0A8J6XDT7</accession>
<dbReference type="InterPro" id="IPR010133">
    <property type="entry name" value="Bacteriocin_signal_seq"/>
</dbReference>
<comment type="caution">
    <text evidence="1">The sequence shown here is derived from an EMBL/GenBank/DDBJ whole genome shotgun (WGS) entry which is preliminary data.</text>
</comment>
<proteinExistence type="predicted"/>
<dbReference type="RefSeq" id="WP_190826053.1">
    <property type="nucleotide sequence ID" value="NZ_CAWPPI010000028.1"/>
</dbReference>
<organism evidence="1 2">
    <name type="scientific">Iningainema tapete BLCC-T55</name>
    <dbReference type="NCBI Taxonomy" id="2748662"/>
    <lineage>
        <taxon>Bacteria</taxon>
        <taxon>Bacillati</taxon>
        <taxon>Cyanobacteriota</taxon>
        <taxon>Cyanophyceae</taxon>
        <taxon>Nostocales</taxon>
        <taxon>Scytonemataceae</taxon>
        <taxon>Iningainema tapete</taxon>
    </lineage>
</organism>
<dbReference type="AlphaFoldDB" id="A0A8J6XDT7"/>
<gene>
    <name evidence="1" type="ORF">ICL16_06535</name>
</gene>
<name>A0A8J6XDT7_9CYAN</name>
<dbReference type="NCBIfam" id="TIGR01847">
    <property type="entry name" value="bacteriocin_sig"/>
    <property type="match status" value="1"/>
</dbReference>
<evidence type="ECO:0000313" key="1">
    <source>
        <dbReference type="EMBL" id="MBD2771758.1"/>
    </source>
</evidence>